<dbReference type="Gene3D" id="3.30.460.40">
    <property type="match status" value="1"/>
</dbReference>
<comment type="caution">
    <text evidence="1">The sequence shown here is derived from an EMBL/GenBank/DDBJ whole genome shotgun (WGS) entry which is preliminary data.</text>
</comment>
<dbReference type="InterPro" id="IPR043519">
    <property type="entry name" value="NT_sf"/>
</dbReference>
<dbReference type="Pfam" id="PF09970">
    <property type="entry name" value="DUF2204"/>
    <property type="match status" value="1"/>
</dbReference>
<organism evidence="1 2">
    <name type="scientific">candidate division NPL-UPA2 bacterium Unc8</name>
    <dbReference type="NCBI Taxonomy" id="1980939"/>
    <lineage>
        <taxon>Bacteria</taxon>
    </lineage>
</organism>
<evidence type="ECO:0000313" key="2">
    <source>
        <dbReference type="Proteomes" id="UP000266287"/>
    </source>
</evidence>
<dbReference type="Proteomes" id="UP000266287">
    <property type="component" value="Unassembled WGS sequence"/>
</dbReference>
<reference evidence="1 2" key="1">
    <citation type="submission" date="2018-08" db="EMBL/GenBank/DDBJ databases">
        <title>Draft genome of candidate division NPL-UPA2 bacterium Unc8 that adapted to ultra-basic serpentinizing groundwater.</title>
        <authorList>
            <person name="Ishii S."/>
            <person name="Suzuki S."/>
            <person name="Nealson K.H."/>
        </authorList>
    </citation>
    <scope>NUCLEOTIDE SEQUENCE [LARGE SCALE GENOMIC DNA]</scope>
    <source>
        <strain evidence="1">Unc8</strain>
    </source>
</reference>
<dbReference type="AlphaFoldDB" id="A0A399FZI3"/>
<evidence type="ECO:0000313" key="1">
    <source>
        <dbReference type="EMBL" id="RII00523.1"/>
    </source>
</evidence>
<gene>
    <name evidence="1" type="ORF">B9J77_01990</name>
</gene>
<dbReference type="SUPFAM" id="SSF81301">
    <property type="entry name" value="Nucleotidyltransferase"/>
    <property type="match status" value="1"/>
</dbReference>
<proteinExistence type="predicted"/>
<dbReference type="EMBL" id="NDHY01000003">
    <property type="protein sequence ID" value="RII00523.1"/>
    <property type="molecule type" value="Genomic_DNA"/>
</dbReference>
<evidence type="ECO:0008006" key="3">
    <source>
        <dbReference type="Google" id="ProtNLM"/>
    </source>
</evidence>
<dbReference type="InterPro" id="IPR018700">
    <property type="entry name" value="DUF2204"/>
</dbReference>
<accession>A0A399FZI3</accession>
<name>A0A399FZI3_UNCN2</name>
<protein>
    <recommendedName>
        <fullName evidence="3">Nucleotidyl transferase AbiEii/AbiGii toxin family protein</fullName>
    </recommendedName>
</protein>
<sequence length="204" mass="23491">MFEKLIKKIARHLDKSEIPYMIIGGQAVLLYGTPRLTRDIDITLGIDTDKFLLIEEVCRKSGLKILPEEPENFTRETKVLPAEETKLKIRVDFIFSFTPYERGAMKRARKVLMNSYLVKFASPEDVIIHKMFAGRAIDEEDIKNILIKNRGKVNLKYIRRWLSKFGKTSEQKGILNAFNGLLKQVRGKVSPFPSYLPEGETSIK</sequence>